<dbReference type="PANTHER" id="PTHR33223:SF6">
    <property type="entry name" value="CCHC-TYPE DOMAIN-CONTAINING PROTEIN"/>
    <property type="match status" value="1"/>
</dbReference>
<feature type="region of interest" description="Disordered" evidence="1">
    <location>
        <begin position="457"/>
        <end position="490"/>
    </location>
</feature>
<dbReference type="InterPro" id="IPR021109">
    <property type="entry name" value="Peptidase_aspartic_dom_sf"/>
</dbReference>
<feature type="region of interest" description="Disordered" evidence="1">
    <location>
        <begin position="567"/>
        <end position="588"/>
    </location>
</feature>
<feature type="region of interest" description="Disordered" evidence="1">
    <location>
        <begin position="1"/>
        <end position="102"/>
    </location>
</feature>
<reference evidence="3" key="1">
    <citation type="submission" date="2023-03" db="EMBL/GenBank/DDBJ databases">
        <title>Chromosome-scale reference genome and RAD-based genetic map of yellow starthistle (Centaurea solstitialis) reveal putative structural variation and QTLs associated with invader traits.</title>
        <authorList>
            <person name="Reatini B."/>
            <person name="Cang F.A."/>
            <person name="Jiang Q."/>
            <person name="Mckibben M.T.W."/>
            <person name="Barker M.S."/>
            <person name="Rieseberg L.H."/>
            <person name="Dlugosch K.M."/>
        </authorList>
    </citation>
    <scope>NUCLEOTIDE SEQUENCE</scope>
    <source>
        <strain evidence="3">CAN-66</strain>
        <tissue evidence="3">Leaf</tissue>
    </source>
</reference>
<feature type="region of interest" description="Disordered" evidence="1">
    <location>
        <begin position="665"/>
        <end position="728"/>
    </location>
</feature>
<gene>
    <name evidence="3" type="ORF">OSB04_012145</name>
</gene>
<feature type="compositionally biased region" description="Polar residues" evidence="1">
    <location>
        <begin position="457"/>
        <end position="481"/>
    </location>
</feature>
<dbReference type="EMBL" id="JARYMX010000003">
    <property type="protein sequence ID" value="KAJ9557531.1"/>
    <property type="molecule type" value="Genomic_DNA"/>
</dbReference>
<dbReference type="InterPro" id="IPR005162">
    <property type="entry name" value="Retrotrans_gag_dom"/>
</dbReference>
<evidence type="ECO:0000256" key="1">
    <source>
        <dbReference type="SAM" id="MobiDB-lite"/>
    </source>
</evidence>
<proteinExistence type="predicted"/>
<dbReference type="Gene3D" id="2.40.70.10">
    <property type="entry name" value="Acid Proteases"/>
    <property type="match status" value="1"/>
</dbReference>
<feature type="compositionally biased region" description="Polar residues" evidence="1">
    <location>
        <begin position="569"/>
        <end position="580"/>
    </location>
</feature>
<dbReference type="Proteomes" id="UP001172457">
    <property type="component" value="Chromosome 3"/>
</dbReference>
<evidence type="ECO:0000313" key="3">
    <source>
        <dbReference type="EMBL" id="KAJ9557531.1"/>
    </source>
</evidence>
<organism evidence="3 4">
    <name type="scientific">Centaurea solstitialis</name>
    <name type="common">yellow star-thistle</name>
    <dbReference type="NCBI Taxonomy" id="347529"/>
    <lineage>
        <taxon>Eukaryota</taxon>
        <taxon>Viridiplantae</taxon>
        <taxon>Streptophyta</taxon>
        <taxon>Embryophyta</taxon>
        <taxon>Tracheophyta</taxon>
        <taxon>Spermatophyta</taxon>
        <taxon>Magnoliopsida</taxon>
        <taxon>eudicotyledons</taxon>
        <taxon>Gunneridae</taxon>
        <taxon>Pentapetalae</taxon>
        <taxon>asterids</taxon>
        <taxon>campanulids</taxon>
        <taxon>Asterales</taxon>
        <taxon>Asteraceae</taxon>
        <taxon>Carduoideae</taxon>
        <taxon>Cardueae</taxon>
        <taxon>Centaureinae</taxon>
        <taxon>Centaurea</taxon>
    </lineage>
</organism>
<evidence type="ECO:0000259" key="2">
    <source>
        <dbReference type="Pfam" id="PF03732"/>
    </source>
</evidence>
<feature type="compositionally biased region" description="Low complexity" evidence="1">
    <location>
        <begin position="719"/>
        <end position="728"/>
    </location>
</feature>
<keyword evidence="4" id="KW-1185">Reference proteome</keyword>
<protein>
    <recommendedName>
        <fullName evidence="2">Retrotransposon gag domain-containing protein</fullName>
    </recommendedName>
</protein>
<dbReference type="AlphaFoldDB" id="A0AA38TLJ1"/>
<accession>A0AA38TLJ1</accession>
<comment type="caution">
    <text evidence="3">The sequence shown here is derived from an EMBL/GenBank/DDBJ whole genome shotgun (WGS) entry which is preliminary data.</text>
</comment>
<evidence type="ECO:0000313" key="4">
    <source>
        <dbReference type="Proteomes" id="UP001172457"/>
    </source>
</evidence>
<dbReference type="Pfam" id="PF03732">
    <property type="entry name" value="Retrotrans_gag"/>
    <property type="match status" value="1"/>
</dbReference>
<dbReference type="PANTHER" id="PTHR33223">
    <property type="entry name" value="CCHC-TYPE DOMAIN-CONTAINING PROTEIN"/>
    <property type="match status" value="1"/>
</dbReference>
<sequence length="858" mass="95712">MSRLSHGQLLPTDPDIDKTVKPRRKKQKAEKASSSSTMADENPFHEVDGPPPLAFPNQEVPHGGGGNNNNNNNNPPVIPPVFQPVIQPVNPPPINQQIPIAGDPGLQNPQGNPANGILQPPPVINQQIEDEEQNIFRLANSKEGSMMDYAVPILNQLHSGISNPEITAAHFELKHVMFQMLQSNGQFEGLANEDPHAHLRSFMAVSDCFKLPGVSDDALRLKLFLYSLSHKARKWYNSLQPDSVITWNQMAEKFLKKYFPPLRNSQSRNDICTFQQLDGEAVPTAWERFKELLRKCPHHGIPYCIQLETFYNGLNEGARQMLDATAGGAFTARSYNEGYLILEKISNNNGHWVDPRSIPNRSSGSREADSQAVFVSKLSDIMAAAIRKLTTEKQVVSSVHSSETTELPVQCTYSGGDHLFDACPGNPEQVNYVGNNNFRSGPFSPTYNPGWRQHPNLSWNSSTLNPQLPKLQGQSHTDNYRQSNFQNQGQSNFQNQKRVHFQDEEAPRFQNTQHTQNPPQSSFKYHISQTESSGSLESMMKGFMTQTHASIKNLETQIGQMALEIKNRPTGSLPSDTETPQRAGKEHVKATTLRNGKELKIPEKKNKYFESHFASSSTQLIPYSDPIPLALQKPNTPVPDFPLLSPGIINKNPVTGCDFQKETIKDTSHLSDSPKVSGDVRPEISGDKSFQNPNPRSFEITPPDTKTHVPKPATSRTKSPTSVPSYVPYPQRLRNQKEEIQFKKFLDIFKQLHINIPLVEAIEQMPNYAKFLKDILSKKKKLTEYETIALTKECSALVTNKIPPKLKDPGSFTIPCSIGSKTIGKALCDLGAGINLMPQSVCKSLEICHTPLKRKHGV</sequence>
<feature type="domain" description="Retrotransposon gag" evidence="2">
    <location>
        <begin position="222"/>
        <end position="316"/>
    </location>
</feature>
<name>A0AA38TLJ1_9ASTR</name>